<dbReference type="AlphaFoldDB" id="A0A0G1ISJ5"/>
<evidence type="ECO:0000313" key="2">
    <source>
        <dbReference type="Proteomes" id="UP000033945"/>
    </source>
</evidence>
<sequence length="69" mass="8230">MSTTTISLPKKIFEDFVRATEHFERTQDELENYFLSQNKQFVARVKKLRSEHKKGKFSDWGKMTARYGL</sequence>
<dbReference type="Proteomes" id="UP000033945">
    <property type="component" value="Unassembled WGS sequence"/>
</dbReference>
<dbReference type="EMBL" id="LCIT01000021">
    <property type="protein sequence ID" value="KKT61903.1"/>
    <property type="molecule type" value="Genomic_DNA"/>
</dbReference>
<comment type="caution">
    <text evidence="1">The sequence shown here is derived from an EMBL/GenBank/DDBJ whole genome shotgun (WGS) entry which is preliminary data.</text>
</comment>
<protein>
    <submittedName>
        <fullName evidence="1">Uncharacterized protein</fullName>
    </submittedName>
</protein>
<gene>
    <name evidence="1" type="ORF">UW55_C0021G0005</name>
</gene>
<organism evidence="1 2">
    <name type="scientific">Candidatus Giovannonibacteria bacterium GW2011_GWA2_44_26</name>
    <dbReference type="NCBI Taxonomy" id="1618648"/>
    <lineage>
        <taxon>Bacteria</taxon>
        <taxon>Candidatus Giovannoniibacteriota</taxon>
    </lineage>
</organism>
<accession>A0A0G1ISJ5</accession>
<reference evidence="1 2" key="1">
    <citation type="journal article" date="2015" name="Nature">
        <title>rRNA introns, odd ribosomes, and small enigmatic genomes across a large radiation of phyla.</title>
        <authorList>
            <person name="Brown C.T."/>
            <person name="Hug L.A."/>
            <person name="Thomas B.C."/>
            <person name="Sharon I."/>
            <person name="Castelle C.J."/>
            <person name="Singh A."/>
            <person name="Wilkins M.J."/>
            <person name="Williams K.H."/>
            <person name="Banfield J.F."/>
        </authorList>
    </citation>
    <scope>NUCLEOTIDE SEQUENCE [LARGE SCALE GENOMIC DNA]</scope>
</reference>
<name>A0A0G1ISJ5_9BACT</name>
<evidence type="ECO:0000313" key="1">
    <source>
        <dbReference type="EMBL" id="KKT61903.1"/>
    </source>
</evidence>
<proteinExistence type="predicted"/>